<protein>
    <recommendedName>
        <fullName evidence="3">Transposase</fullName>
    </recommendedName>
</protein>
<dbReference type="InterPro" id="IPR047647">
    <property type="entry name" value="ISAs1_transpos"/>
</dbReference>
<accession>A0AAU9CP69</accession>
<keyword evidence="2" id="KW-1185">Reference proteome</keyword>
<organism evidence="1 2">
    <name type="scientific">Fulvitalea axinellae</name>
    <dbReference type="NCBI Taxonomy" id="1182444"/>
    <lineage>
        <taxon>Bacteria</taxon>
        <taxon>Pseudomonadati</taxon>
        <taxon>Bacteroidota</taxon>
        <taxon>Cytophagia</taxon>
        <taxon>Cytophagales</taxon>
        <taxon>Persicobacteraceae</taxon>
        <taxon>Fulvitalea</taxon>
    </lineage>
</organism>
<name>A0AAU9CP69_9BACT</name>
<dbReference type="NCBIfam" id="NF033564">
    <property type="entry name" value="transpos_ISAs1"/>
    <property type="match status" value="1"/>
</dbReference>
<reference evidence="1 2" key="1">
    <citation type="submission" date="2021-12" db="EMBL/GenBank/DDBJ databases">
        <title>Genome sequencing of bacteria with rrn-lacking chromosome and rrn-plasmid.</title>
        <authorList>
            <person name="Anda M."/>
            <person name="Iwasaki W."/>
        </authorList>
    </citation>
    <scope>NUCLEOTIDE SEQUENCE [LARGE SCALE GENOMIC DNA]</scope>
    <source>
        <strain evidence="1 2">DSM 100852</strain>
    </source>
</reference>
<proteinExistence type="predicted"/>
<dbReference type="Proteomes" id="UP001348817">
    <property type="component" value="Chromosome"/>
</dbReference>
<sequence>MLAVFRSGGKLNFSQIHRSMKRDHDYWRDFTGGKSKCCVSRIQLRRILKDTDIEGLKAVTEATFGANETIDPQARQWFSIDGKELRGSIDKSSGDKRGESVVLVTAQEDKTSKVVGYYSGTKDSERGVVDEYFETQSDLSGTAYTMDALHNNSGLLEGIHGKRGVYLSQIKGNQKILREDLGDMERRSDCLNYKKTVEKGHGRIETRIYRIYLVETGCLERRWSNTGMSCFIRVDRTRKVVKTGKTSSETSYYVSNINTGLIDQYNLPNAVRGHWSVEANNNMRDTNFGEDGLRSLVSGIQQSVSCILTAVMNILIQRNAGENMNEMREEIVADINSIHQYFNR</sequence>
<evidence type="ECO:0000313" key="2">
    <source>
        <dbReference type="Proteomes" id="UP001348817"/>
    </source>
</evidence>
<evidence type="ECO:0000313" key="1">
    <source>
        <dbReference type="EMBL" id="BDD08732.1"/>
    </source>
</evidence>
<dbReference type="AlphaFoldDB" id="A0AAU9CP69"/>
<dbReference type="InterPro" id="IPR051698">
    <property type="entry name" value="Transposase_11-like"/>
</dbReference>
<evidence type="ECO:0008006" key="3">
    <source>
        <dbReference type="Google" id="ProtNLM"/>
    </source>
</evidence>
<dbReference type="RefSeq" id="WP_338393971.1">
    <property type="nucleotide sequence ID" value="NZ_AP025314.1"/>
</dbReference>
<dbReference type="PANTHER" id="PTHR30298">
    <property type="entry name" value="H REPEAT-ASSOCIATED PREDICTED TRANSPOSASE"/>
    <property type="match status" value="1"/>
</dbReference>
<dbReference type="KEGG" id="fax:FUAX_11640"/>
<gene>
    <name evidence="1" type="ORF">FUAX_11640</name>
</gene>
<dbReference type="PANTHER" id="PTHR30298:SF0">
    <property type="entry name" value="PROTEIN YBFL-RELATED"/>
    <property type="match status" value="1"/>
</dbReference>
<dbReference type="EMBL" id="AP025314">
    <property type="protein sequence ID" value="BDD08732.1"/>
    <property type="molecule type" value="Genomic_DNA"/>
</dbReference>